<feature type="transmembrane region" description="Helical" evidence="1">
    <location>
        <begin position="223"/>
        <end position="245"/>
    </location>
</feature>
<reference evidence="3" key="1">
    <citation type="submission" date="2022-07" db="EMBL/GenBank/DDBJ databases">
        <title>Phylogenomic reconstructions and comparative analyses of Kickxellomycotina fungi.</title>
        <authorList>
            <person name="Reynolds N.K."/>
            <person name="Stajich J.E."/>
            <person name="Barry K."/>
            <person name="Grigoriev I.V."/>
            <person name="Crous P."/>
            <person name="Smith M.E."/>
        </authorList>
    </citation>
    <scope>NUCLEOTIDE SEQUENCE</scope>
    <source>
        <strain evidence="3">BCRC 34381</strain>
    </source>
</reference>
<evidence type="ECO:0000313" key="4">
    <source>
        <dbReference type="Proteomes" id="UP001143981"/>
    </source>
</evidence>
<dbReference type="Proteomes" id="UP001143981">
    <property type="component" value="Unassembled WGS sequence"/>
</dbReference>
<dbReference type="PANTHER" id="PTHR42071:SF1">
    <property type="entry name" value="GLOBIN-SENSOR DOMAIN-CONTAINING PROTEIN"/>
    <property type="match status" value="1"/>
</dbReference>
<dbReference type="Gene3D" id="1.10.490.10">
    <property type="entry name" value="Globins"/>
    <property type="match status" value="1"/>
</dbReference>
<sequence length="248" mass="28193">MKTVDREKLYTDLQYRFEYISGFIGFTKEDQDLIHKSGEVVAGVVPAIVDAVYDKLFNYDITWVPFAQSQEGLQVESGTSVKDVTMGSEVIAFRKTMMTKYLKKLVRSEWNASYIKYLDWVGHIHTSTPLKQSTINVEYIHCNAMLGYVSAMVVETLQTAGDWDQTTRDATVNAFNKFFWIQNDLFARYYVKDRLLTEDERTALAQEEQAKKTAMRSAIRSEFLLITALGAAAGIAIGAIAYRVFARP</sequence>
<name>A0A9W7YI24_9FUNG</name>
<dbReference type="PANTHER" id="PTHR42071">
    <property type="entry name" value="PROTOGLOBIN DOMAIN-CONTAINING PROTEIN"/>
    <property type="match status" value="1"/>
</dbReference>
<comment type="caution">
    <text evidence="3">The sequence shown here is derived from an EMBL/GenBank/DDBJ whole genome shotgun (WGS) entry which is preliminary data.</text>
</comment>
<dbReference type="AlphaFoldDB" id="A0A9W7YI24"/>
<keyword evidence="1" id="KW-0812">Transmembrane</keyword>
<protein>
    <recommendedName>
        <fullName evidence="2">Globin-sensor domain-containing protein</fullName>
    </recommendedName>
</protein>
<keyword evidence="4" id="KW-1185">Reference proteome</keyword>
<dbReference type="EMBL" id="JANBOI010000029">
    <property type="protein sequence ID" value="KAJ1735370.1"/>
    <property type="molecule type" value="Genomic_DNA"/>
</dbReference>
<feature type="domain" description="Globin-sensor" evidence="2">
    <location>
        <begin position="14"/>
        <end position="193"/>
    </location>
</feature>
<dbReference type="InterPro" id="IPR044398">
    <property type="entry name" value="Globin-sensor_dom"/>
</dbReference>
<dbReference type="OrthoDB" id="10027058at2759"/>
<gene>
    <name evidence="3" type="ORF">LPJ61_000575</name>
</gene>
<organism evidence="3 4">
    <name type="scientific">Coemansia biformis</name>
    <dbReference type="NCBI Taxonomy" id="1286918"/>
    <lineage>
        <taxon>Eukaryota</taxon>
        <taxon>Fungi</taxon>
        <taxon>Fungi incertae sedis</taxon>
        <taxon>Zoopagomycota</taxon>
        <taxon>Kickxellomycotina</taxon>
        <taxon>Kickxellomycetes</taxon>
        <taxon>Kickxellales</taxon>
        <taxon>Kickxellaceae</taxon>
        <taxon>Coemansia</taxon>
    </lineage>
</organism>
<dbReference type="GO" id="GO:0020037">
    <property type="term" value="F:heme binding"/>
    <property type="evidence" value="ECO:0007669"/>
    <property type="project" value="InterPro"/>
</dbReference>
<dbReference type="GO" id="GO:0019825">
    <property type="term" value="F:oxygen binding"/>
    <property type="evidence" value="ECO:0007669"/>
    <property type="project" value="InterPro"/>
</dbReference>
<evidence type="ECO:0000256" key="1">
    <source>
        <dbReference type="SAM" id="Phobius"/>
    </source>
</evidence>
<accession>A0A9W7YI24</accession>
<evidence type="ECO:0000259" key="2">
    <source>
        <dbReference type="Pfam" id="PF11563"/>
    </source>
</evidence>
<keyword evidence="1" id="KW-0472">Membrane</keyword>
<dbReference type="Pfam" id="PF11563">
    <property type="entry name" value="Protoglobin"/>
    <property type="match status" value="1"/>
</dbReference>
<dbReference type="InterPro" id="IPR012292">
    <property type="entry name" value="Globin/Proto"/>
</dbReference>
<proteinExistence type="predicted"/>
<keyword evidence="1" id="KW-1133">Transmembrane helix</keyword>
<evidence type="ECO:0000313" key="3">
    <source>
        <dbReference type="EMBL" id="KAJ1735370.1"/>
    </source>
</evidence>